<keyword evidence="11" id="KW-0479">Metal-binding</keyword>
<dbReference type="EC" id="2.7.1.107" evidence="4 21"/>
<evidence type="ECO:0000256" key="22">
    <source>
        <dbReference type="SAM" id="MobiDB-lite"/>
    </source>
</evidence>
<comment type="subcellular location">
    <subcellularLocation>
        <location evidence="2 21">Cell inner membrane</location>
        <topology evidence="2 21">Multi-pass membrane protein</topology>
    </subcellularLocation>
</comment>
<sequence length="143" mass="15173">MADSSPPPPLQRPDGASRASNPHKGRTGLERIRRAAGYSAAGLAAAFRGESAFRQEVFAATLMLPAAFWIGRGWVEISLLAGSVLLVLVVELLNSAIEAVVDRVGFELHELSKRAKDLGSAAVMLSLLLAGGIWIGALWQRLA</sequence>
<feature type="transmembrane region" description="Helical" evidence="21">
    <location>
        <begin position="118"/>
        <end position="139"/>
    </location>
</feature>
<comment type="function">
    <text evidence="21">Catalyzes the ATP-dependent phosphorylation of sn-l,2-diacylglycerol (DAG) to phosphatidic acid. Involved in the recycling of diacylglycerol produced as a by-product during membrane-derived oligosaccharide (MDO) biosynthesis.</text>
</comment>
<dbReference type="InterPro" id="IPR033718">
    <property type="entry name" value="DAGK_prok"/>
</dbReference>
<dbReference type="PANTHER" id="PTHR34299:SF1">
    <property type="entry name" value="DIACYLGLYCEROL KINASE"/>
    <property type="match status" value="1"/>
</dbReference>
<keyword evidence="17 21" id="KW-0443">Lipid metabolism</keyword>
<reference evidence="23" key="1">
    <citation type="submission" date="2017-08" db="EMBL/GenBank/DDBJ databases">
        <authorList>
            <person name="Imhoff J.F."/>
            <person name="Rahn T."/>
            <person name="Kuenzel S."/>
            <person name="Neulinger S.C."/>
        </authorList>
    </citation>
    <scope>NUCLEOTIDE SEQUENCE</scope>
    <source>
        <strain evidence="23">IM 151</strain>
    </source>
</reference>
<comment type="cofactor">
    <cofactor evidence="1">
        <name>Mg(2+)</name>
        <dbReference type="ChEBI" id="CHEBI:18420"/>
    </cofactor>
</comment>
<evidence type="ECO:0000313" key="24">
    <source>
        <dbReference type="Proteomes" id="UP001041814"/>
    </source>
</evidence>
<dbReference type="InterPro" id="IPR000829">
    <property type="entry name" value="DAGK"/>
</dbReference>
<protein>
    <recommendedName>
        <fullName evidence="5 21">Diacylglycerol kinase</fullName>
        <ecNumber evidence="4 21">2.7.1.107</ecNumber>
    </recommendedName>
</protein>
<dbReference type="CDD" id="cd14264">
    <property type="entry name" value="DAGK_IM"/>
    <property type="match status" value="1"/>
</dbReference>
<dbReference type="EMBL" id="NRRU01000010">
    <property type="protein sequence ID" value="MBK1712001.1"/>
    <property type="molecule type" value="Genomic_DNA"/>
</dbReference>
<evidence type="ECO:0000256" key="11">
    <source>
        <dbReference type="ARBA" id="ARBA00022723"/>
    </source>
</evidence>
<evidence type="ECO:0000256" key="7">
    <source>
        <dbReference type="ARBA" id="ARBA00022516"/>
    </source>
</evidence>
<organism evidence="23 24">
    <name type="scientific">Rubrivivax gelatinosus</name>
    <name type="common">Rhodocyclus gelatinosus</name>
    <name type="synonym">Rhodopseudomonas gelatinosa</name>
    <dbReference type="NCBI Taxonomy" id="28068"/>
    <lineage>
        <taxon>Bacteria</taxon>
        <taxon>Pseudomonadati</taxon>
        <taxon>Pseudomonadota</taxon>
        <taxon>Betaproteobacteria</taxon>
        <taxon>Burkholderiales</taxon>
        <taxon>Sphaerotilaceae</taxon>
        <taxon>Rubrivivax</taxon>
    </lineage>
</organism>
<dbReference type="PANTHER" id="PTHR34299">
    <property type="entry name" value="DIACYLGLYCEROL KINASE"/>
    <property type="match status" value="1"/>
</dbReference>
<keyword evidence="13 21" id="KW-0418">Kinase</keyword>
<comment type="catalytic activity">
    <reaction evidence="21">
        <text>a 1,2-diacyl-sn-glycerol + ATP = a 1,2-diacyl-sn-glycero-3-phosphate + ADP + H(+)</text>
        <dbReference type="Rhea" id="RHEA:10272"/>
        <dbReference type="ChEBI" id="CHEBI:15378"/>
        <dbReference type="ChEBI" id="CHEBI:17815"/>
        <dbReference type="ChEBI" id="CHEBI:30616"/>
        <dbReference type="ChEBI" id="CHEBI:58608"/>
        <dbReference type="ChEBI" id="CHEBI:456216"/>
        <dbReference type="EC" id="2.7.1.107"/>
    </reaction>
</comment>
<evidence type="ECO:0000256" key="14">
    <source>
        <dbReference type="ARBA" id="ARBA00022840"/>
    </source>
</evidence>
<dbReference type="InterPro" id="IPR036945">
    <property type="entry name" value="DAGK_sf"/>
</dbReference>
<evidence type="ECO:0000256" key="3">
    <source>
        <dbReference type="ARBA" id="ARBA00005967"/>
    </source>
</evidence>
<feature type="compositionally biased region" description="Pro residues" evidence="22">
    <location>
        <begin position="1"/>
        <end position="11"/>
    </location>
</feature>
<dbReference type="Pfam" id="PF01219">
    <property type="entry name" value="DAGK_prokar"/>
    <property type="match status" value="1"/>
</dbReference>
<proteinExistence type="inferred from homology"/>
<evidence type="ECO:0000256" key="21">
    <source>
        <dbReference type="RuleBase" id="RU363065"/>
    </source>
</evidence>
<evidence type="ECO:0000256" key="20">
    <source>
        <dbReference type="ARBA" id="ARBA00023264"/>
    </source>
</evidence>
<evidence type="ECO:0000256" key="10">
    <source>
        <dbReference type="ARBA" id="ARBA00022692"/>
    </source>
</evidence>
<keyword evidence="18 21" id="KW-0472">Membrane</keyword>
<accession>A0ABS1DQK1</accession>
<evidence type="ECO:0000256" key="4">
    <source>
        <dbReference type="ARBA" id="ARBA00012133"/>
    </source>
</evidence>
<feature type="region of interest" description="Disordered" evidence="22">
    <location>
        <begin position="1"/>
        <end position="26"/>
    </location>
</feature>
<reference evidence="23" key="2">
    <citation type="journal article" date="2020" name="Microorganisms">
        <title>Osmotic Adaptation and Compatible Solute Biosynthesis of Phototrophic Bacteria as Revealed from Genome Analyses.</title>
        <authorList>
            <person name="Imhoff J.F."/>
            <person name="Rahn T."/>
            <person name="Kunzel S."/>
            <person name="Keller A."/>
            <person name="Neulinger S.C."/>
        </authorList>
    </citation>
    <scope>NUCLEOTIDE SEQUENCE</scope>
    <source>
        <strain evidence="23">IM 151</strain>
    </source>
</reference>
<keyword evidence="8 21" id="KW-0997">Cell inner membrane</keyword>
<evidence type="ECO:0000256" key="9">
    <source>
        <dbReference type="ARBA" id="ARBA00022679"/>
    </source>
</evidence>
<keyword evidence="9 21" id="KW-0808">Transferase</keyword>
<dbReference type="Gene3D" id="1.10.287.3610">
    <property type="match status" value="1"/>
</dbReference>
<comment type="similarity">
    <text evidence="3 21">Belongs to the bacterial diacylglycerol kinase family.</text>
</comment>
<evidence type="ECO:0000256" key="18">
    <source>
        <dbReference type="ARBA" id="ARBA00023136"/>
    </source>
</evidence>
<keyword evidence="14 21" id="KW-0067">ATP-binding</keyword>
<evidence type="ECO:0000256" key="17">
    <source>
        <dbReference type="ARBA" id="ARBA00023098"/>
    </source>
</evidence>
<keyword evidence="12 21" id="KW-0547">Nucleotide-binding</keyword>
<comment type="caution">
    <text evidence="21">Lacks conserved residue(s) required for the propagation of feature annotation.</text>
</comment>
<keyword evidence="20 21" id="KW-1208">Phospholipid metabolism</keyword>
<keyword evidence="24" id="KW-1185">Reference proteome</keyword>
<keyword evidence="16 21" id="KW-1133">Transmembrane helix</keyword>
<evidence type="ECO:0000313" key="23">
    <source>
        <dbReference type="EMBL" id="MBK1712001.1"/>
    </source>
</evidence>
<comment type="caution">
    <text evidence="23">The sequence shown here is derived from an EMBL/GenBank/DDBJ whole genome shotgun (WGS) entry which is preliminary data.</text>
</comment>
<keyword evidence="6" id="KW-1003">Cell membrane</keyword>
<evidence type="ECO:0000256" key="2">
    <source>
        <dbReference type="ARBA" id="ARBA00004429"/>
    </source>
</evidence>
<dbReference type="Proteomes" id="UP001041814">
    <property type="component" value="Unassembled WGS sequence"/>
</dbReference>
<keyword evidence="15" id="KW-0460">Magnesium</keyword>
<keyword evidence="7" id="KW-0444">Lipid biosynthesis</keyword>
<feature type="transmembrane region" description="Helical" evidence="21">
    <location>
        <begin position="77"/>
        <end position="97"/>
    </location>
</feature>
<evidence type="ECO:0000256" key="15">
    <source>
        <dbReference type="ARBA" id="ARBA00022842"/>
    </source>
</evidence>
<evidence type="ECO:0000256" key="1">
    <source>
        <dbReference type="ARBA" id="ARBA00001946"/>
    </source>
</evidence>
<evidence type="ECO:0000256" key="13">
    <source>
        <dbReference type="ARBA" id="ARBA00022777"/>
    </source>
</evidence>
<evidence type="ECO:0000256" key="19">
    <source>
        <dbReference type="ARBA" id="ARBA00023209"/>
    </source>
</evidence>
<gene>
    <name evidence="23" type="ORF">CKO43_04315</name>
</gene>
<keyword evidence="10 21" id="KW-0812">Transmembrane</keyword>
<evidence type="ECO:0000256" key="12">
    <source>
        <dbReference type="ARBA" id="ARBA00022741"/>
    </source>
</evidence>
<keyword evidence="19" id="KW-0594">Phospholipid biosynthesis</keyword>
<evidence type="ECO:0000256" key="8">
    <source>
        <dbReference type="ARBA" id="ARBA00022519"/>
    </source>
</evidence>
<dbReference type="GO" id="GO:0016301">
    <property type="term" value="F:kinase activity"/>
    <property type="evidence" value="ECO:0007669"/>
    <property type="project" value="UniProtKB-KW"/>
</dbReference>
<evidence type="ECO:0000256" key="16">
    <source>
        <dbReference type="ARBA" id="ARBA00022989"/>
    </source>
</evidence>
<evidence type="ECO:0000256" key="6">
    <source>
        <dbReference type="ARBA" id="ARBA00022475"/>
    </source>
</evidence>
<name>A0ABS1DQK1_RUBGE</name>
<evidence type="ECO:0000256" key="5">
    <source>
        <dbReference type="ARBA" id="ARBA00017575"/>
    </source>
</evidence>
<dbReference type="RefSeq" id="WP_242478009.1">
    <property type="nucleotide sequence ID" value="NZ_NRRT01000040.1"/>
</dbReference>
<dbReference type="PROSITE" id="PS01069">
    <property type="entry name" value="DAGK_PROKAR"/>
    <property type="match status" value="1"/>
</dbReference>